<keyword evidence="5" id="KW-1185">Reference proteome</keyword>
<dbReference type="EMBL" id="LNXT01000012">
    <property type="protein sequence ID" value="KTC73908.1"/>
    <property type="molecule type" value="Genomic_DNA"/>
</dbReference>
<evidence type="ECO:0000256" key="1">
    <source>
        <dbReference type="SAM" id="Coils"/>
    </source>
</evidence>
<feature type="coiled-coil region" evidence="1">
    <location>
        <begin position="573"/>
        <end position="600"/>
    </location>
</feature>
<evidence type="ECO:0000313" key="3">
    <source>
        <dbReference type="EMBL" id="KTC73908.1"/>
    </source>
</evidence>
<feature type="transmembrane region" description="Helical" evidence="2">
    <location>
        <begin position="7"/>
        <end position="26"/>
    </location>
</feature>
<keyword evidence="2" id="KW-1133">Transmembrane helix</keyword>
<evidence type="ECO:0000313" key="5">
    <source>
        <dbReference type="Proteomes" id="UP000054735"/>
    </source>
</evidence>
<proteinExistence type="predicted"/>
<dbReference type="AlphaFoldDB" id="A0A378I5G8"/>
<accession>A0A378I5G8</accession>
<dbReference type="OrthoDB" id="5648973at2"/>
<evidence type="ECO:0000313" key="6">
    <source>
        <dbReference type="Proteomes" id="UP000255066"/>
    </source>
</evidence>
<reference evidence="4 6" key="2">
    <citation type="submission" date="2018-06" db="EMBL/GenBank/DDBJ databases">
        <authorList>
            <consortium name="Pathogen Informatics"/>
            <person name="Doyle S."/>
        </authorList>
    </citation>
    <scope>NUCLEOTIDE SEQUENCE [LARGE SCALE GENOMIC DNA]</scope>
    <source>
        <strain evidence="4 6">NCTC12437</strain>
    </source>
</reference>
<name>A0A378I5G8_9GAMM</name>
<evidence type="ECO:0000313" key="4">
    <source>
        <dbReference type="EMBL" id="STX30448.1"/>
    </source>
</evidence>
<organism evidence="4 6">
    <name type="scientific">Legionella birminghamensis</name>
    <dbReference type="NCBI Taxonomy" id="28083"/>
    <lineage>
        <taxon>Bacteria</taxon>
        <taxon>Pseudomonadati</taxon>
        <taxon>Pseudomonadota</taxon>
        <taxon>Gammaproteobacteria</taxon>
        <taxon>Legionellales</taxon>
        <taxon>Legionellaceae</taxon>
        <taxon>Legionella</taxon>
    </lineage>
</organism>
<keyword evidence="2" id="KW-0812">Transmembrane</keyword>
<keyword evidence="1" id="KW-0175">Coiled coil</keyword>
<evidence type="ECO:0000256" key="2">
    <source>
        <dbReference type="SAM" id="Phobius"/>
    </source>
</evidence>
<dbReference type="STRING" id="28083.Lbir_0964"/>
<dbReference type="RefSeq" id="WP_058523095.1">
    <property type="nucleotide sequence ID" value="NZ_CAAAHV010000024.1"/>
</dbReference>
<dbReference type="Proteomes" id="UP000255066">
    <property type="component" value="Unassembled WGS sequence"/>
</dbReference>
<feature type="transmembrane region" description="Helical" evidence="2">
    <location>
        <begin position="220"/>
        <end position="243"/>
    </location>
</feature>
<sequence>MKSKKIPYYLLLLLLTIGASLILGFLSFGGMFALWPILPLAFSAFFLSVAYEYEIYVQNITGALDKLGFKRDFLKRHLAKEFLLNNFPKDQELADGPEFFRDYQRMLQRLHQFGHDPLDKASRLKKKKIEKKLSDMEKWFAEQLFAKEDVEADDLTPYQRELRAWLKNKGQDEVQALFEKRRTLYKLAGAFSILAGLFMGAGTTYLLVGEFAAIPVLASIPFSVLPAFIIPMAVIAGAAYGFLTYNTVTDMINNETLRHWYEKIRENLAKGVTLRSLFLAVSSLLLVGLAVALTICTAGTWWTVVKNSRPLFAWMGKIPTFVMGIINPVITGLSALFFNLENTSETFASLEKAVNSKTSLFSELKKDFQKGWAELRARENWLQILNPWRLIIKLTLTPLRLILFLGHLISIGVTSDRVPGIPEIASAIFGIISEGFEDWHYFFPDSHDHHHKKFKLSHALEERLGSEREHSHDNDAPTAILKFLFTPLYLLAMLWDYAASRLNNPLSEDQPKDILSFKQAWHKQRGQMAEASVELQEAPEQVSEDWEIEHTLYKVENFQKKHLSSAFINSKTIKEKNDGLNAFQEELRQFAKQKKTAGEETPNLNLKAKIEEEAGKGFYNRHRFFDNGDTVTKSFLEELPETVCSARAA</sequence>
<feature type="transmembrane region" description="Helical" evidence="2">
    <location>
        <begin position="32"/>
        <end position="51"/>
    </location>
</feature>
<keyword evidence="2" id="KW-0472">Membrane</keyword>
<reference evidence="3 5" key="1">
    <citation type="submission" date="2015-11" db="EMBL/GenBank/DDBJ databases">
        <title>Genomic analysis of 38 Legionella species identifies large and diverse effector repertoires.</title>
        <authorList>
            <person name="Burstein D."/>
            <person name="Amaro F."/>
            <person name="Zusman T."/>
            <person name="Lifshitz Z."/>
            <person name="Cohen O."/>
            <person name="Gilbert J.A."/>
            <person name="Pupko T."/>
            <person name="Shuman H.A."/>
            <person name="Segal G."/>
        </authorList>
    </citation>
    <scope>NUCLEOTIDE SEQUENCE [LARGE SCALE GENOMIC DNA]</scope>
    <source>
        <strain evidence="3 5">CDC#1407-AL-14</strain>
    </source>
</reference>
<feature type="transmembrane region" description="Helical" evidence="2">
    <location>
        <begin position="277"/>
        <end position="301"/>
    </location>
</feature>
<dbReference type="EMBL" id="UGNW01000001">
    <property type="protein sequence ID" value="STX30448.1"/>
    <property type="molecule type" value="Genomic_DNA"/>
</dbReference>
<dbReference type="Proteomes" id="UP000054735">
    <property type="component" value="Unassembled WGS sequence"/>
</dbReference>
<protein>
    <submittedName>
        <fullName evidence="4">Uncharacterized protein</fullName>
    </submittedName>
</protein>
<gene>
    <name evidence="3" type="ORF">Lbir_0964</name>
    <name evidence="4" type="ORF">NCTC12437_00202</name>
</gene>
<feature type="transmembrane region" description="Helical" evidence="2">
    <location>
        <begin position="187"/>
        <end position="208"/>
    </location>
</feature>
<feature type="transmembrane region" description="Helical" evidence="2">
    <location>
        <begin position="321"/>
        <end position="340"/>
    </location>
</feature>